<organism evidence="2 3">
    <name type="scientific">Rhodoferax potami</name>
    <dbReference type="NCBI Taxonomy" id="3068338"/>
    <lineage>
        <taxon>Bacteria</taxon>
        <taxon>Pseudomonadati</taxon>
        <taxon>Pseudomonadota</taxon>
        <taxon>Betaproteobacteria</taxon>
        <taxon>Burkholderiales</taxon>
        <taxon>Comamonadaceae</taxon>
        <taxon>Rhodoferax</taxon>
    </lineage>
</organism>
<feature type="domain" description="Chalcone isomerase" evidence="1">
    <location>
        <begin position="59"/>
        <end position="199"/>
    </location>
</feature>
<dbReference type="RefSeq" id="WP_313875603.1">
    <property type="nucleotide sequence ID" value="NZ_JAVBIK010000001.1"/>
</dbReference>
<gene>
    <name evidence="2" type="ORF">RAE19_14780</name>
</gene>
<protein>
    <submittedName>
        <fullName evidence="2">Chalcone isomerase family protein</fullName>
    </submittedName>
</protein>
<comment type="caution">
    <text evidence="2">The sequence shown here is derived from an EMBL/GenBank/DDBJ whole genome shotgun (WGS) entry which is preliminary data.</text>
</comment>
<dbReference type="GO" id="GO:0016853">
    <property type="term" value="F:isomerase activity"/>
    <property type="evidence" value="ECO:0007669"/>
    <property type="project" value="UniProtKB-KW"/>
</dbReference>
<dbReference type="Pfam" id="PF16036">
    <property type="entry name" value="Chalcone_3"/>
    <property type="match status" value="1"/>
</dbReference>
<dbReference type="InterPro" id="IPR016087">
    <property type="entry name" value="Chalcone_isomerase"/>
</dbReference>
<proteinExistence type="predicted"/>
<evidence type="ECO:0000259" key="1">
    <source>
        <dbReference type="Pfam" id="PF16036"/>
    </source>
</evidence>
<keyword evidence="2" id="KW-0413">Isomerase</keyword>
<dbReference type="EMBL" id="JAVBIK010000001">
    <property type="protein sequence ID" value="MDT7519959.1"/>
    <property type="molecule type" value="Genomic_DNA"/>
</dbReference>
<sequence length="200" mass="21413">MSDALNPMAPTTFNTTAVRRRPLVMAALLGALSAPGRAQEQPPASRAPAALSAYGANWLPKGSGPLKFFGFKAYDATLWLPAASGGDFSFSRTFALEIVYNTSVKASDINNTSLIEISRISAATPEQVQTWSNFMTGLFIDVKSGDRLLGVHVPGAGARFFLNGKLLGETADATFSEAFFKIWLDPKARKPELRSALLGL</sequence>
<evidence type="ECO:0000313" key="2">
    <source>
        <dbReference type="EMBL" id="MDT7519959.1"/>
    </source>
</evidence>
<accession>A0ABU3KRT4</accession>
<evidence type="ECO:0000313" key="3">
    <source>
        <dbReference type="Proteomes" id="UP001321700"/>
    </source>
</evidence>
<reference evidence="2 3" key="1">
    <citation type="submission" date="2023-08" db="EMBL/GenBank/DDBJ databases">
        <title>Rhodoferax potami sp. nov. and Rhodoferax mekongensis sp. nov., isolated from the Mekong River in Thailand.</title>
        <authorList>
            <person name="Kitikhun S."/>
            <person name="Charoenyingcharoen P."/>
            <person name="Siriarchawattana P."/>
            <person name="Likhitrattanapisal S."/>
            <person name="Nilsakha T."/>
            <person name="Chanpet A."/>
            <person name="Rattanawaree P."/>
            <person name="Ingsriswang S."/>
        </authorList>
    </citation>
    <scope>NUCLEOTIDE SEQUENCE [LARGE SCALE GENOMIC DNA]</scope>
    <source>
        <strain evidence="2 3">TBRC 17660</strain>
    </source>
</reference>
<name>A0ABU3KRT4_9BURK</name>
<dbReference type="Proteomes" id="UP001321700">
    <property type="component" value="Unassembled WGS sequence"/>
</dbReference>
<keyword evidence="3" id="KW-1185">Reference proteome</keyword>